<reference evidence="2 3" key="1">
    <citation type="submission" date="2019-09" db="EMBL/GenBank/DDBJ databases">
        <title>Complete Genome Sequence of Janibacter melonis M714 with both human health impact and industrial applications.</title>
        <authorList>
            <person name="Jin M."/>
            <person name="Zhao Q.R."/>
        </authorList>
    </citation>
    <scope>NUCLEOTIDE SEQUENCE [LARGE SCALE GENOMIC DNA]</scope>
    <source>
        <strain evidence="2 3">M714</strain>
    </source>
</reference>
<dbReference type="EMBL" id="CP044548">
    <property type="protein sequence ID" value="QFQ30963.2"/>
    <property type="molecule type" value="Genomic_DNA"/>
</dbReference>
<protein>
    <submittedName>
        <fullName evidence="2">Uncharacterized protein</fullName>
    </submittedName>
</protein>
<evidence type="ECO:0000256" key="1">
    <source>
        <dbReference type="SAM" id="MobiDB-lite"/>
    </source>
</evidence>
<gene>
    <name evidence="2" type="ORF">EEW87_012535</name>
</gene>
<dbReference type="AlphaFoldDB" id="A0A5P8FPC0"/>
<accession>A0A5P8FPC0</accession>
<dbReference type="KEGG" id="jme:EEW87_012535"/>
<proteinExistence type="predicted"/>
<organism evidence="2 3">
    <name type="scientific">Janibacter melonis</name>
    <dbReference type="NCBI Taxonomy" id="262209"/>
    <lineage>
        <taxon>Bacteria</taxon>
        <taxon>Bacillati</taxon>
        <taxon>Actinomycetota</taxon>
        <taxon>Actinomycetes</taxon>
        <taxon>Micrococcales</taxon>
        <taxon>Intrasporangiaceae</taxon>
        <taxon>Janibacter</taxon>
    </lineage>
</organism>
<evidence type="ECO:0000313" key="2">
    <source>
        <dbReference type="EMBL" id="QFQ30963.2"/>
    </source>
</evidence>
<dbReference type="Pfam" id="PF19736">
    <property type="entry name" value="DUF6226"/>
    <property type="match status" value="1"/>
</dbReference>
<evidence type="ECO:0000313" key="3">
    <source>
        <dbReference type="Proteomes" id="UP000271708"/>
    </source>
</evidence>
<dbReference type="InterPro" id="IPR045773">
    <property type="entry name" value="DUF6226"/>
</dbReference>
<sequence length="218" mass="23481">MDITGLRAVVDERYAQLDLPSWPDPHPDLASPADEEYGRVSDPGRHEVLLQRARLWVEVLCELDGVRSDEMSAEGLGAAPGDARRARGVRLASITPGTAPFFVIERHTAWKDEDPPVPGVMVAVGEPDSVIGSLPQCGCDACDDGSEHLLDEVDDLFCAAVTTGPHHLPGGVLPARRAWVEGPSELPPRELVGPGPPLSDEEADALRRAGHFVVRIRE</sequence>
<dbReference type="Proteomes" id="UP000271708">
    <property type="component" value="Chromosome"/>
</dbReference>
<dbReference type="RefSeq" id="WP_123092316.1">
    <property type="nucleotide sequence ID" value="NZ_JADAKY010000001.1"/>
</dbReference>
<feature type="region of interest" description="Disordered" evidence="1">
    <location>
        <begin position="20"/>
        <end position="40"/>
    </location>
</feature>
<name>A0A5P8FPC0_9MICO</name>